<dbReference type="GO" id="GO:0005886">
    <property type="term" value="C:plasma membrane"/>
    <property type="evidence" value="ECO:0007669"/>
    <property type="project" value="UniProtKB-SubCell"/>
</dbReference>
<dbReference type="AlphaFoldDB" id="A0AAX3EZW7"/>
<evidence type="ECO:0000256" key="5">
    <source>
        <dbReference type="ARBA" id="ARBA00022927"/>
    </source>
</evidence>
<dbReference type="RefSeq" id="WP_109537258.1">
    <property type="nucleotide sequence ID" value="NZ_CP012624.1"/>
</dbReference>
<organism evidence="11 12">
    <name type="scientific">Mycoplasmopsis synoviae</name>
    <name type="common">Mycoplasma synoviae</name>
    <dbReference type="NCBI Taxonomy" id="2109"/>
    <lineage>
        <taxon>Bacteria</taxon>
        <taxon>Bacillati</taxon>
        <taxon>Mycoplasmatota</taxon>
        <taxon>Mycoplasmoidales</taxon>
        <taxon>Metamycoplasmataceae</taxon>
        <taxon>Mycoplasmopsis</taxon>
    </lineage>
</organism>
<comment type="subcellular location">
    <subcellularLocation>
        <location evidence="9">Cell membrane</location>
        <topology evidence="9">Multi-pass membrane protein</topology>
    </subcellularLocation>
    <subcellularLocation>
        <location evidence="1">Membrane</location>
        <topology evidence="1">Multi-pass membrane protein</topology>
    </subcellularLocation>
</comment>
<reference evidence="11" key="1">
    <citation type="submission" date="2022-10" db="EMBL/GenBank/DDBJ databases">
        <authorList>
            <person name="Wei X."/>
        </authorList>
    </citation>
    <scope>NUCLEOTIDE SEQUENCE</scope>
    <source>
        <strain evidence="11">SD2</strain>
    </source>
</reference>
<evidence type="ECO:0000256" key="2">
    <source>
        <dbReference type="ARBA" id="ARBA00005751"/>
    </source>
</evidence>
<evidence type="ECO:0000256" key="4">
    <source>
        <dbReference type="ARBA" id="ARBA00022692"/>
    </source>
</evidence>
<dbReference type="InterPro" id="IPR002208">
    <property type="entry name" value="SecY/SEC61-alpha"/>
</dbReference>
<dbReference type="GO" id="GO:0065002">
    <property type="term" value="P:intracellular protein transmembrane transport"/>
    <property type="evidence" value="ECO:0007669"/>
    <property type="project" value="UniProtKB-UniRule"/>
</dbReference>
<name>A0AAX3EZW7_MYCSY</name>
<dbReference type="Gene3D" id="1.10.3370.10">
    <property type="entry name" value="SecY subunit domain"/>
    <property type="match status" value="1"/>
</dbReference>
<keyword evidence="8 9" id="KW-0472">Membrane</keyword>
<protein>
    <recommendedName>
        <fullName evidence="9">Protein translocase subunit SecY</fullName>
    </recommendedName>
</protein>
<dbReference type="GO" id="GO:0006605">
    <property type="term" value="P:protein targeting"/>
    <property type="evidence" value="ECO:0007669"/>
    <property type="project" value="UniProtKB-UniRule"/>
</dbReference>
<keyword evidence="9" id="KW-1003">Cell membrane</keyword>
<comment type="similarity">
    <text evidence="2 9 10">Belongs to the SecY/SEC61-alpha family.</text>
</comment>
<evidence type="ECO:0000256" key="10">
    <source>
        <dbReference type="RuleBase" id="RU004349"/>
    </source>
</evidence>
<feature type="transmembrane region" description="Helical" evidence="9">
    <location>
        <begin position="197"/>
        <end position="216"/>
    </location>
</feature>
<comment type="function">
    <text evidence="9">The central subunit of the protein translocation channel SecYEG. Consists of two halves formed by TMs 1-5 and 6-10. These two domains form a lateral gate at the front which open onto the bilayer between TMs 2 and 7, and are clamped together by SecE at the back. The channel is closed by both a pore ring composed of hydrophobic SecY resides and a short helix (helix 2A) on the extracellular side of the membrane which forms a plug. The plug probably moves laterally to allow the channel to open. The ring and the pore may move independently.</text>
</comment>
<keyword evidence="7 9" id="KW-0811">Translocation</keyword>
<dbReference type="Pfam" id="PF00344">
    <property type="entry name" value="SecY"/>
    <property type="match status" value="1"/>
</dbReference>
<comment type="subunit">
    <text evidence="9">Component of the Sec protein translocase complex. Heterotrimer consisting of SecY, SecE and SecG subunits. The heterotrimers can form oligomers, although 1 heterotrimer is thought to be able to translocate proteins. Interacts with the ribosome. Interacts with SecDF, and other proteins may be involved. Interacts with SecA.</text>
</comment>
<dbReference type="PANTHER" id="PTHR10906">
    <property type="entry name" value="SECY/SEC61-ALPHA FAMILY MEMBER"/>
    <property type="match status" value="1"/>
</dbReference>
<evidence type="ECO:0000256" key="3">
    <source>
        <dbReference type="ARBA" id="ARBA00022448"/>
    </source>
</evidence>
<evidence type="ECO:0000256" key="6">
    <source>
        <dbReference type="ARBA" id="ARBA00022989"/>
    </source>
</evidence>
<evidence type="ECO:0000313" key="12">
    <source>
        <dbReference type="Proteomes" id="UP001164481"/>
    </source>
</evidence>
<evidence type="ECO:0000256" key="8">
    <source>
        <dbReference type="ARBA" id="ARBA00023136"/>
    </source>
</evidence>
<keyword evidence="5 9" id="KW-0653">Protein transport</keyword>
<dbReference type="GO" id="GO:0043952">
    <property type="term" value="P:protein transport by the Sec complex"/>
    <property type="evidence" value="ECO:0007669"/>
    <property type="project" value="UniProtKB-UniRule"/>
</dbReference>
<evidence type="ECO:0000256" key="7">
    <source>
        <dbReference type="ARBA" id="ARBA00023010"/>
    </source>
</evidence>
<reference evidence="11" key="2">
    <citation type="submission" date="2022-11" db="EMBL/GenBank/DDBJ databases">
        <title>complete genomes of mycoplasma synoviae ZX313 strain and SD2 strain.</title>
        <authorList>
            <person name="Zhong Q."/>
        </authorList>
    </citation>
    <scope>NUCLEOTIDE SEQUENCE</scope>
    <source>
        <strain evidence="11">SD2</strain>
    </source>
</reference>
<dbReference type="PROSITE" id="PS00756">
    <property type="entry name" value="SECY_2"/>
    <property type="match status" value="1"/>
</dbReference>
<feature type="transmembrane region" description="Helical" evidence="9">
    <location>
        <begin position="74"/>
        <end position="102"/>
    </location>
</feature>
<dbReference type="PRINTS" id="PR00303">
    <property type="entry name" value="SECYTRNLCASE"/>
</dbReference>
<feature type="transmembrane region" description="Helical" evidence="9">
    <location>
        <begin position="236"/>
        <end position="259"/>
    </location>
</feature>
<proteinExistence type="inferred from homology"/>
<dbReference type="InterPro" id="IPR030659">
    <property type="entry name" value="SecY_CS"/>
</dbReference>
<dbReference type="InterPro" id="IPR026593">
    <property type="entry name" value="SecY"/>
</dbReference>
<feature type="transmembrane region" description="Helical" evidence="9">
    <location>
        <begin position="293"/>
        <end position="313"/>
    </location>
</feature>
<evidence type="ECO:0000313" key="11">
    <source>
        <dbReference type="EMBL" id="UZW64344.1"/>
    </source>
</evidence>
<feature type="transmembrane region" description="Helical" evidence="9">
    <location>
        <begin position="382"/>
        <end position="406"/>
    </location>
</feature>
<keyword evidence="4 9" id="KW-0812">Transmembrane</keyword>
<evidence type="ECO:0000256" key="1">
    <source>
        <dbReference type="ARBA" id="ARBA00004141"/>
    </source>
</evidence>
<sequence>MFSKINLFFYTFGSKLKNSWSNFWSSKEITKKIIFTLLIISLYIVGTTITAPFVRLNANISIADNSFLNTLNLIGGGGLTQFSIFALGISPFINASLIMMILQSRLFPLIYKLTQSGPQGRRKLNIATRILTFIIAYPQAVFLTKSLTAGGRNSSFITLVSIDGFSVDLLVYFLLPMILISASLFALFLSEQITNKGVGNGTSIIIMTGIAARLPFQMQNAFKIFVGDLSQSGTLVGILNFVTYIFIYLACLMVIGIFYNAERRIPIQQTGAGRSKALKEVGSLPIKLNPAGIMPIIFAMLVLSLPTLIANILPNDNYSKQWINENLQFYKPLGFSLLIIITFVFSLLMGIQQSKVDKIAEDFAKNGTFIPKVTPGEETQNYLVAIVFRLSFFSAFYLVIIAGMQYVQIMTGILQPSIAFGGTSLMILVSVSIETISQLKARNKSKKLFKAKSQTKKLILNRNNSKNKKDSYKGLLW</sequence>
<feature type="transmembrane region" description="Helical" evidence="9">
    <location>
        <begin position="33"/>
        <end position="54"/>
    </location>
</feature>
<feature type="transmembrane region" description="Helical" evidence="9">
    <location>
        <begin position="418"/>
        <end position="437"/>
    </location>
</feature>
<dbReference type="HAMAP" id="MF_01465">
    <property type="entry name" value="SecY"/>
    <property type="match status" value="1"/>
</dbReference>
<dbReference type="EMBL" id="CP107525">
    <property type="protein sequence ID" value="UZW64344.1"/>
    <property type="molecule type" value="Genomic_DNA"/>
</dbReference>
<dbReference type="InterPro" id="IPR023201">
    <property type="entry name" value="SecY_dom_sf"/>
</dbReference>
<feature type="transmembrane region" description="Helical" evidence="9">
    <location>
        <begin position="130"/>
        <end position="149"/>
    </location>
</feature>
<gene>
    <name evidence="9 11" type="primary">secY</name>
    <name evidence="11" type="ORF">OIE46_03170</name>
</gene>
<accession>A0AAX3EZW7</accession>
<feature type="transmembrane region" description="Helical" evidence="9">
    <location>
        <begin position="169"/>
        <end position="190"/>
    </location>
</feature>
<keyword evidence="3 9" id="KW-0813">Transport</keyword>
<dbReference type="PIRSF" id="PIRSF004557">
    <property type="entry name" value="SecY"/>
    <property type="match status" value="1"/>
</dbReference>
<feature type="transmembrane region" description="Helical" evidence="9">
    <location>
        <begin position="333"/>
        <end position="351"/>
    </location>
</feature>
<dbReference type="Proteomes" id="UP001164481">
    <property type="component" value="Chromosome"/>
</dbReference>
<keyword evidence="6 9" id="KW-1133">Transmembrane helix</keyword>
<dbReference type="SUPFAM" id="SSF103491">
    <property type="entry name" value="Preprotein translocase SecY subunit"/>
    <property type="match status" value="1"/>
</dbReference>
<evidence type="ECO:0000256" key="9">
    <source>
        <dbReference type="HAMAP-Rule" id="MF_01465"/>
    </source>
</evidence>
<dbReference type="NCBIfam" id="TIGR00967">
    <property type="entry name" value="3a0501s007"/>
    <property type="match status" value="1"/>
</dbReference>